<reference evidence="2 3" key="1">
    <citation type="submission" date="2024-11" db="EMBL/GenBank/DDBJ databases">
        <title>Chromosome-level genome assembly of the freshwater bivalve Anodonta woodiana.</title>
        <authorList>
            <person name="Chen X."/>
        </authorList>
    </citation>
    <scope>NUCLEOTIDE SEQUENCE [LARGE SCALE GENOMIC DNA]</scope>
    <source>
        <strain evidence="2">MN2024</strain>
        <tissue evidence="2">Gills</tissue>
    </source>
</reference>
<dbReference type="AlphaFoldDB" id="A0ABD3XNE6"/>
<sequence>MLGSSDAQEKKRTKNKRKNDDSTQDTEPKRKLKKKNLFEKVSDLPGKGTAKKCNDANNTSKTSLQHQDPSLAKEDNSGSSYKKDSKKCGGKKSP</sequence>
<dbReference type="Proteomes" id="UP001634394">
    <property type="component" value="Unassembled WGS sequence"/>
</dbReference>
<gene>
    <name evidence="2" type="ORF">ACJMK2_027085</name>
</gene>
<feature type="compositionally biased region" description="Basic and acidic residues" evidence="1">
    <location>
        <begin position="71"/>
        <end position="87"/>
    </location>
</feature>
<comment type="caution">
    <text evidence="2">The sequence shown here is derived from an EMBL/GenBank/DDBJ whole genome shotgun (WGS) entry which is preliminary data.</text>
</comment>
<feature type="compositionally biased region" description="Basic and acidic residues" evidence="1">
    <location>
        <begin position="18"/>
        <end position="29"/>
    </location>
</feature>
<proteinExistence type="predicted"/>
<organism evidence="2 3">
    <name type="scientific">Sinanodonta woodiana</name>
    <name type="common">Chinese pond mussel</name>
    <name type="synonym">Anodonta woodiana</name>
    <dbReference type="NCBI Taxonomy" id="1069815"/>
    <lineage>
        <taxon>Eukaryota</taxon>
        <taxon>Metazoa</taxon>
        <taxon>Spiralia</taxon>
        <taxon>Lophotrochozoa</taxon>
        <taxon>Mollusca</taxon>
        <taxon>Bivalvia</taxon>
        <taxon>Autobranchia</taxon>
        <taxon>Heteroconchia</taxon>
        <taxon>Palaeoheterodonta</taxon>
        <taxon>Unionida</taxon>
        <taxon>Unionoidea</taxon>
        <taxon>Unionidae</taxon>
        <taxon>Unioninae</taxon>
        <taxon>Sinanodonta</taxon>
    </lineage>
</organism>
<accession>A0ABD3XNE6</accession>
<evidence type="ECO:0000313" key="2">
    <source>
        <dbReference type="EMBL" id="KAL3887131.1"/>
    </source>
</evidence>
<protein>
    <submittedName>
        <fullName evidence="2">Uncharacterized protein</fullName>
    </submittedName>
</protein>
<feature type="region of interest" description="Disordered" evidence="1">
    <location>
        <begin position="1"/>
        <end position="94"/>
    </location>
</feature>
<dbReference type="EMBL" id="JBJQND010000002">
    <property type="protein sequence ID" value="KAL3887131.1"/>
    <property type="molecule type" value="Genomic_DNA"/>
</dbReference>
<evidence type="ECO:0000256" key="1">
    <source>
        <dbReference type="SAM" id="MobiDB-lite"/>
    </source>
</evidence>
<evidence type="ECO:0000313" key="3">
    <source>
        <dbReference type="Proteomes" id="UP001634394"/>
    </source>
</evidence>
<name>A0ABD3XNE6_SINWO</name>
<feature type="compositionally biased region" description="Polar residues" evidence="1">
    <location>
        <begin position="55"/>
        <end position="68"/>
    </location>
</feature>
<keyword evidence="3" id="KW-1185">Reference proteome</keyword>